<protein>
    <submittedName>
        <fullName evidence="2">Putative tricarboxylic transport membrane protein</fullName>
    </submittedName>
</protein>
<comment type="similarity">
    <text evidence="1">Belongs to the UPF0065 (bug) family.</text>
</comment>
<dbReference type="Gene3D" id="3.40.190.10">
    <property type="entry name" value="Periplasmic binding protein-like II"/>
    <property type="match status" value="1"/>
</dbReference>
<reference evidence="2 3" key="1">
    <citation type="submission" date="2018-03" db="EMBL/GenBank/DDBJ databases">
        <title>Genomic Encyclopedia of Archaeal and Bacterial Type Strains, Phase II (KMG-II): from individual species to whole genera.</title>
        <authorList>
            <person name="Goeker M."/>
        </authorList>
    </citation>
    <scope>NUCLEOTIDE SEQUENCE [LARGE SCALE GENOMIC DNA]</scope>
    <source>
        <strain evidence="2 3">DSM 44946</strain>
    </source>
</reference>
<sequence length="395" mass="43111">MIPGPARFLNKMNKIIKMKLIPFMAKRVNGSPEEVMLEAEPDFPFGKRFHQGGMKVKRKIFAPALLSGILALVLTACGAGGNPFAEESGGSGYPEKPITVVAPSGAGGGWDLTARSLAKVLTETKLVEQPITVENKPGGGGAVFLAEYATADKNNPYKLFVNSPPLLINNLKKEGHSPYGFRDTTPLAQLTRDYGAIVVQKRSKYRDIQSLVDDLKEDPKRVTLAGGSAPGSMDHLIAVLPAYKSGIDPKKLKYVSYDGGGEAIAALLGGNADAIATDASAVGEYVKAGKVRVLAVTSPKRMGGILKDVPTLKEVGIDAEFTIWRGVFGPKQMPDEAKRYWDEKLKALQESEEWQKELKKNHWESEYRDSRAFASFLEEQEKQIRELLKSMDMAK</sequence>
<evidence type="ECO:0000313" key="3">
    <source>
        <dbReference type="Proteomes" id="UP000237797"/>
    </source>
</evidence>
<dbReference type="InterPro" id="IPR005064">
    <property type="entry name" value="BUG"/>
</dbReference>
<keyword evidence="3" id="KW-1185">Reference proteome</keyword>
<dbReference type="AlphaFoldDB" id="A0A2T0LDS4"/>
<dbReference type="EMBL" id="PVNE01000015">
    <property type="protein sequence ID" value="PRX40228.1"/>
    <property type="molecule type" value="Genomic_DNA"/>
</dbReference>
<comment type="caution">
    <text evidence="2">The sequence shown here is derived from an EMBL/GenBank/DDBJ whole genome shotgun (WGS) entry which is preliminary data.</text>
</comment>
<accession>A0A2T0LDS4</accession>
<proteinExistence type="inferred from homology"/>
<organism evidence="2 3">
    <name type="scientific">Planifilum fimeticola</name>
    <dbReference type="NCBI Taxonomy" id="201975"/>
    <lineage>
        <taxon>Bacteria</taxon>
        <taxon>Bacillati</taxon>
        <taxon>Bacillota</taxon>
        <taxon>Bacilli</taxon>
        <taxon>Bacillales</taxon>
        <taxon>Thermoactinomycetaceae</taxon>
        <taxon>Planifilum</taxon>
    </lineage>
</organism>
<dbReference type="Gene3D" id="3.40.190.150">
    <property type="entry name" value="Bordetella uptake gene, domain 1"/>
    <property type="match status" value="1"/>
</dbReference>
<dbReference type="PANTHER" id="PTHR42928">
    <property type="entry name" value="TRICARBOXYLATE-BINDING PROTEIN"/>
    <property type="match status" value="1"/>
</dbReference>
<evidence type="ECO:0000313" key="2">
    <source>
        <dbReference type="EMBL" id="PRX40228.1"/>
    </source>
</evidence>
<dbReference type="SUPFAM" id="SSF53850">
    <property type="entry name" value="Periplasmic binding protein-like II"/>
    <property type="match status" value="1"/>
</dbReference>
<name>A0A2T0LDS4_9BACL</name>
<dbReference type="InterPro" id="IPR042100">
    <property type="entry name" value="Bug_dom1"/>
</dbReference>
<evidence type="ECO:0000256" key="1">
    <source>
        <dbReference type="ARBA" id="ARBA00006987"/>
    </source>
</evidence>
<dbReference type="PANTHER" id="PTHR42928:SF3">
    <property type="entry name" value="UPF0065 PROTEIN YFLP"/>
    <property type="match status" value="1"/>
</dbReference>
<dbReference type="Pfam" id="PF03401">
    <property type="entry name" value="TctC"/>
    <property type="match status" value="1"/>
</dbReference>
<dbReference type="CDD" id="cd07012">
    <property type="entry name" value="PBP2_Bug_TTT"/>
    <property type="match status" value="1"/>
</dbReference>
<dbReference type="Proteomes" id="UP000237797">
    <property type="component" value="Unassembled WGS sequence"/>
</dbReference>
<gene>
    <name evidence="2" type="ORF">CLV97_11525</name>
</gene>